<dbReference type="GO" id="GO:0016846">
    <property type="term" value="F:carbon-sulfur lyase activity"/>
    <property type="evidence" value="ECO:0007669"/>
    <property type="project" value="InterPro"/>
</dbReference>
<keyword evidence="3" id="KW-0862">Zinc</keyword>
<evidence type="ECO:0000313" key="6">
    <source>
        <dbReference type="EMBL" id="SOE17450.1"/>
    </source>
</evidence>
<keyword evidence="4" id="KW-0456">Lyase</keyword>
<name>A0A286IBG7_9HYPH</name>
<evidence type="ECO:0000259" key="5">
    <source>
        <dbReference type="PROSITE" id="PS51891"/>
    </source>
</evidence>
<organism evidence="6 7">
    <name type="scientific">Hoeflea halophila</name>
    <dbReference type="NCBI Taxonomy" id="714899"/>
    <lineage>
        <taxon>Bacteria</taxon>
        <taxon>Pseudomonadati</taxon>
        <taxon>Pseudomonadota</taxon>
        <taxon>Alphaproteobacteria</taxon>
        <taxon>Hyphomicrobiales</taxon>
        <taxon>Rhizobiaceae</taxon>
        <taxon>Hoeflea</taxon>
    </lineage>
</organism>
<dbReference type="SUPFAM" id="SSF51316">
    <property type="entry name" value="Mss4-like"/>
    <property type="match status" value="1"/>
</dbReference>
<evidence type="ECO:0000256" key="1">
    <source>
        <dbReference type="ARBA" id="ARBA00005495"/>
    </source>
</evidence>
<dbReference type="AlphaFoldDB" id="A0A286IBG7"/>
<gene>
    <name evidence="6" type="ORF">SAMN05877838_2349</name>
</gene>
<dbReference type="PANTHER" id="PTHR33337:SF40">
    <property type="entry name" value="CENP-V_GFA DOMAIN-CONTAINING PROTEIN-RELATED"/>
    <property type="match status" value="1"/>
</dbReference>
<evidence type="ECO:0000256" key="2">
    <source>
        <dbReference type="ARBA" id="ARBA00022723"/>
    </source>
</evidence>
<accession>A0A286IBG7</accession>
<dbReference type="GO" id="GO:0046872">
    <property type="term" value="F:metal ion binding"/>
    <property type="evidence" value="ECO:0007669"/>
    <property type="project" value="UniProtKB-KW"/>
</dbReference>
<evidence type="ECO:0000256" key="3">
    <source>
        <dbReference type="ARBA" id="ARBA00022833"/>
    </source>
</evidence>
<dbReference type="Pfam" id="PF04828">
    <property type="entry name" value="GFA"/>
    <property type="match status" value="1"/>
</dbReference>
<keyword evidence="2" id="KW-0479">Metal-binding</keyword>
<protein>
    <recommendedName>
        <fullName evidence="5">CENP-V/GFA domain-containing protein</fullName>
    </recommendedName>
</protein>
<proteinExistence type="inferred from homology"/>
<dbReference type="PANTHER" id="PTHR33337">
    <property type="entry name" value="GFA DOMAIN-CONTAINING PROTEIN"/>
    <property type="match status" value="1"/>
</dbReference>
<sequence>MIKGSCCCGAVKFELLNQPSMMGTCHCSRCRKVGASTIVFVRKEDLKWIVGREHVQLFEPVSPYIYGRCFCRICGTSLGEILSDADSFPIAANALDTELSVRNSLHEFVDEKPSWYEICDQAKQSKGHPAPS</sequence>
<evidence type="ECO:0000313" key="7">
    <source>
        <dbReference type="Proteomes" id="UP000219465"/>
    </source>
</evidence>
<comment type="similarity">
    <text evidence="1">Belongs to the Gfa family.</text>
</comment>
<dbReference type="InterPro" id="IPR011057">
    <property type="entry name" value="Mss4-like_sf"/>
</dbReference>
<dbReference type="EMBL" id="OCPC01000003">
    <property type="protein sequence ID" value="SOE17450.1"/>
    <property type="molecule type" value="Genomic_DNA"/>
</dbReference>
<dbReference type="OrthoDB" id="9807246at2"/>
<dbReference type="Proteomes" id="UP000219465">
    <property type="component" value="Unassembled WGS sequence"/>
</dbReference>
<dbReference type="Gene3D" id="3.90.1590.10">
    <property type="entry name" value="glutathione-dependent formaldehyde- activating enzyme (gfa)"/>
    <property type="match status" value="1"/>
</dbReference>
<feature type="domain" description="CENP-V/GFA" evidence="5">
    <location>
        <begin position="2"/>
        <end position="117"/>
    </location>
</feature>
<evidence type="ECO:0000256" key="4">
    <source>
        <dbReference type="ARBA" id="ARBA00023239"/>
    </source>
</evidence>
<dbReference type="InterPro" id="IPR006913">
    <property type="entry name" value="CENP-V/GFA"/>
</dbReference>
<dbReference type="PROSITE" id="PS51891">
    <property type="entry name" value="CENP_V_GFA"/>
    <property type="match status" value="1"/>
</dbReference>
<reference evidence="7" key="1">
    <citation type="submission" date="2017-08" db="EMBL/GenBank/DDBJ databases">
        <authorList>
            <person name="Varghese N."/>
            <person name="Submissions S."/>
        </authorList>
    </citation>
    <scope>NUCLEOTIDE SEQUENCE [LARGE SCALE GENOMIC DNA]</scope>
    <source>
        <strain evidence="7">KCTC 23107</strain>
    </source>
</reference>
<keyword evidence="7" id="KW-1185">Reference proteome</keyword>